<keyword evidence="4 6" id="KW-0442">Lipid degradation</keyword>
<dbReference type="InterPro" id="IPR002921">
    <property type="entry name" value="Fungal_lipase-type"/>
</dbReference>
<dbReference type="OrthoDB" id="438440at2759"/>
<gene>
    <name evidence="8" type="ORF">LUZ63_014124</name>
</gene>
<dbReference type="PANTHER" id="PTHR31828:SF1">
    <property type="entry name" value="PHOSPHOLIPASE A1-IIGAMMA"/>
    <property type="match status" value="1"/>
</dbReference>
<evidence type="ECO:0000313" key="9">
    <source>
        <dbReference type="Proteomes" id="UP001151287"/>
    </source>
</evidence>
<organism evidence="8 9">
    <name type="scientific">Rhynchospora breviuscula</name>
    <dbReference type="NCBI Taxonomy" id="2022672"/>
    <lineage>
        <taxon>Eukaryota</taxon>
        <taxon>Viridiplantae</taxon>
        <taxon>Streptophyta</taxon>
        <taxon>Embryophyta</taxon>
        <taxon>Tracheophyta</taxon>
        <taxon>Spermatophyta</taxon>
        <taxon>Magnoliopsida</taxon>
        <taxon>Liliopsida</taxon>
        <taxon>Poales</taxon>
        <taxon>Cyperaceae</taxon>
        <taxon>Cyperoideae</taxon>
        <taxon>Rhynchosporeae</taxon>
        <taxon>Rhynchospora</taxon>
    </lineage>
</organism>
<dbReference type="AlphaFoldDB" id="A0A9Q0HL69"/>
<evidence type="ECO:0000256" key="6">
    <source>
        <dbReference type="RuleBase" id="RU367093"/>
    </source>
</evidence>
<keyword evidence="9" id="KW-1185">Reference proteome</keyword>
<evidence type="ECO:0000256" key="4">
    <source>
        <dbReference type="ARBA" id="ARBA00022963"/>
    </source>
</evidence>
<dbReference type="FunFam" id="3.40.50.1820:FF:000065">
    <property type="entry name" value="Phospholipase A1-II 3"/>
    <property type="match status" value="1"/>
</dbReference>
<accession>A0A9Q0HL69</accession>
<dbReference type="CDD" id="cd00519">
    <property type="entry name" value="Lipase_3"/>
    <property type="match status" value="1"/>
</dbReference>
<protein>
    <recommendedName>
        <fullName evidence="6">Phospholipase A1</fullName>
        <ecNumber evidence="6">3.1.1.-</ecNumber>
    </recommendedName>
</protein>
<keyword evidence="5 6" id="KW-0443">Lipid metabolism</keyword>
<dbReference type="Gene3D" id="3.40.50.1820">
    <property type="entry name" value="alpha/beta hydrolase"/>
    <property type="match status" value="1"/>
</dbReference>
<proteinExistence type="inferred from homology"/>
<evidence type="ECO:0000256" key="1">
    <source>
        <dbReference type="ARBA" id="ARBA00003523"/>
    </source>
</evidence>
<dbReference type="GO" id="GO:0016042">
    <property type="term" value="P:lipid catabolic process"/>
    <property type="evidence" value="ECO:0007669"/>
    <property type="project" value="UniProtKB-UniRule"/>
</dbReference>
<comment type="caution">
    <text evidence="8">The sequence shown here is derived from an EMBL/GenBank/DDBJ whole genome shotgun (WGS) entry which is preliminary data.</text>
</comment>
<dbReference type="Pfam" id="PF01764">
    <property type="entry name" value="Lipase_3"/>
    <property type="match status" value="1"/>
</dbReference>
<dbReference type="SUPFAM" id="SSF53474">
    <property type="entry name" value="alpha/beta-Hydrolases"/>
    <property type="match status" value="1"/>
</dbReference>
<evidence type="ECO:0000259" key="7">
    <source>
        <dbReference type="Pfam" id="PF01764"/>
    </source>
</evidence>
<keyword evidence="3 6" id="KW-0378">Hydrolase</keyword>
<dbReference type="PANTHER" id="PTHR31828">
    <property type="entry name" value="PHOSPHOLIPASE A1-IIGAMMA"/>
    <property type="match status" value="1"/>
</dbReference>
<comment type="function">
    <text evidence="1 6">Acylhydrolase that catalyzes the hydrolysis of phospholipids at the sn-1 position.</text>
</comment>
<dbReference type="EC" id="3.1.1.-" evidence="6"/>
<dbReference type="Proteomes" id="UP001151287">
    <property type="component" value="Unassembled WGS sequence"/>
</dbReference>
<evidence type="ECO:0000256" key="2">
    <source>
        <dbReference type="ARBA" id="ARBA00010701"/>
    </source>
</evidence>
<dbReference type="InterPro" id="IPR033556">
    <property type="entry name" value="PLA"/>
</dbReference>
<dbReference type="InterPro" id="IPR029058">
    <property type="entry name" value="AB_hydrolase_fold"/>
</dbReference>
<evidence type="ECO:0000256" key="5">
    <source>
        <dbReference type="ARBA" id="ARBA00023098"/>
    </source>
</evidence>
<comment type="similarity">
    <text evidence="2 6">Belongs to the AB hydrolase superfamily. Lipase family.</text>
</comment>
<name>A0A9Q0HL69_9POAL</name>
<dbReference type="EMBL" id="JAMQYH010000004">
    <property type="protein sequence ID" value="KAJ1689969.1"/>
    <property type="molecule type" value="Genomic_DNA"/>
</dbReference>
<sequence>MSANFFGDIAKRWKEIHGNSNWKNMLDPLDIDLRRSIINYGEMAQVTYDGFNRETRSPNLGAPRYKRSELLKKVHVSVSSAYKVTKYLYATSSINVPDAFIVNNTSSKAWSMVSNWIGYVAVATEVGKALLGRRDVVVAWRGTLEVSDWVKDMDITLVSASPLLGRQTISNKEPMVHRGFLSIYTSEDPSSRFNKKSAREQVLTEIGRLIDKYSGEETSITITGHSLGAALATLNAIDIISNHLNRSNHSPSDACPVTGIIFASPRVGDANFSNLFSQMPDLRLLRIHNVLDIVPKCPPPVVYTDVGVELTIDASKSPYLKTQGNPVIWHNLEHYLHGVAGVQKEGFELAVDRDIALVNKRCDSLKDKFPVPVSWWVSQNRDMVQGADGHWILDDYYEDDNDV</sequence>
<reference evidence="8" key="1">
    <citation type="journal article" date="2022" name="Cell">
        <title>Repeat-based holocentromeres influence genome architecture and karyotype evolution.</title>
        <authorList>
            <person name="Hofstatter P.G."/>
            <person name="Thangavel G."/>
            <person name="Lux T."/>
            <person name="Neumann P."/>
            <person name="Vondrak T."/>
            <person name="Novak P."/>
            <person name="Zhang M."/>
            <person name="Costa L."/>
            <person name="Castellani M."/>
            <person name="Scott A."/>
            <person name="Toegelov H."/>
            <person name="Fuchs J."/>
            <person name="Mata-Sucre Y."/>
            <person name="Dias Y."/>
            <person name="Vanzela A.L.L."/>
            <person name="Huettel B."/>
            <person name="Almeida C.C.S."/>
            <person name="Simkova H."/>
            <person name="Souza G."/>
            <person name="Pedrosa-Harand A."/>
            <person name="Macas J."/>
            <person name="Mayer K.F.X."/>
            <person name="Houben A."/>
            <person name="Marques A."/>
        </authorList>
    </citation>
    <scope>NUCLEOTIDE SEQUENCE</scope>
    <source>
        <strain evidence="8">RhyBre1mFocal</strain>
    </source>
</reference>
<evidence type="ECO:0000313" key="8">
    <source>
        <dbReference type="EMBL" id="KAJ1689969.1"/>
    </source>
</evidence>
<feature type="domain" description="Fungal lipase-type" evidence="7">
    <location>
        <begin position="137"/>
        <end position="300"/>
    </location>
</feature>
<evidence type="ECO:0000256" key="3">
    <source>
        <dbReference type="ARBA" id="ARBA00022801"/>
    </source>
</evidence>
<dbReference type="GO" id="GO:0005737">
    <property type="term" value="C:cytoplasm"/>
    <property type="evidence" value="ECO:0007669"/>
    <property type="project" value="UniProtKB-ARBA"/>
</dbReference>
<dbReference type="GO" id="GO:0008970">
    <property type="term" value="F:phospholipase A1 activity"/>
    <property type="evidence" value="ECO:0007669"/>
    <property type="project" value="UniProtKB-UniRule"/>
</dbReference>